<proteinExistence type="predicted"/>
<evidence type="ECO:0000313" key="2">
    <source>
        <dbReference type="Proteomes" id="UP000006591"/>
    </source>
</evidence>
<protein>
    <submittedName>
        <fullName evidence="1">Uncharacterized protein</fullName>
    </submittedName>
</protein>
<organism evidence="1">
    <name type="scientific">Oryza nivara</name>
    <name type="common">Indian wild rice</name>
    <name type="synonym">Oryza sativa f. spontanea</name>
    <dbReference type="NCBI Taxonomy" id="4536"/>
    <lineage>
        <taxon>Eukaryota</taxon>
        <taxon>Viridiplantae</taxon>
        <taxon>Streptophyta</taxon>
        <taxon>Embryophyta</taxon>
        <taxon>Tracheophyta</taxon>
        <taxon>Spermatophyta</taxon>
        <taxon>Magnoliopsida</taxon>
        <taxon>Liliopsida</taxon>
        <taxon>Poales</taxon>
        <taxon>Poaceae</taxon>
        <taxon>BOP clade</taxon>
        <taxon>Oryzoideae</taxon>
        <taxon>Oryzeae</taxon>
        <taxon>Oryzinae</taxon>
        <taxon>Oryza</taxon>
    </lineage>
</organism>
<dbReference type="Gramene" id="ONIVA06G13700.1">
    <property type="protein sequence ID" value="ONIVA06G13700.1"/>
    <property type="gene ID" value="ONIVA06G13700"/>
</dbReference>
<evidence type="ECO:0000313" key="1">
    <source>
        <dbReference type="EnsemblPlants" id="ONIVA06G13700.1"/>
    </source>
</evidence>
<reference evidence="1" key="1">
    <citation type="submission" date="2015-04" db="UniProtKB">
        <authorList>
            <consortium name="EnsemblPlants"/>
        </authorList>
    </citation>
    <scope>IDENTIFICATION</scope>
    <source>
        <strain evidence="1">SL10</strain>
    </source>
</reference>
<reference evidence="1" key="2">
    <citation type="submission" date="2018-04" db="EMBL/GenBank/DDBJ databases">
        <title>OnivRS2 (Oryza nivara Reference Sequence Version 2).</title>
        <authorList>
            <person name="Zhang J."/>
            <person name="Kudrna D."/>
            <person name="Lee S."/>
            <person name="Talag J."/>
            <person name="Rajasekar S."/>
            <person name="Welchert J."/>
            <person name="Hsing Y.-I."/>
            <person name="Wing R.A."/>
        </authorList>
    </citation>
    <scope>NUCLEOTIDE SEQUENCE [LARGE SCALE GENOMIC DNA]</scope>
    <source>
        <strain evidence="1">SL10</strain>
    </source>
</reference>
<dbReference type="HOGENOM" id="CLU_2501640_0_0_1"/>
<dbReference type="AlphaFoldDB" id="A0A0E0HPF6"/>
<keyword evidence="2" id="KW-1185">Reference proteome</keyword>
<dbReference type="Proteomes" id="UP000006591">
    <property type="component" value="Chromosome 6"/>
</dbReference>
<sequence>MGRLGIHSHEGDLRSAWDARDGTGWSKTTLVMFRLVLAGEIRKVETAREGGKFPRLDGCWGLEPPGSRAVEKNSEALLSWGCRRGYAKH</sequence>
<accession>A0A0E0HPF6</accession>
<name>A0A0E0HPF6_ORYNI</name>
<dbReference type="EnsemblPlants" id="ONIVA06G13700.1">
    <property type="protein sequence ID" value="ONIVA06G13700.1"/>
    <property type="gene ID" value="ONIVA06G13700"/>
</dbReference>
<dbReference type="OMA" id="TLVMFRL"/>